<protein>
    <submittedName>
        <fullName evidence="1">Uncharacterized protein</fullName>
    </submittedName>
</protein>
<sequence length="313" mass="34123">MRSISLVESLAGSLRLANHSSLRPSISMCGNPRYRSLSRYYGDHSSNRFTSTLKLLNMGEGVKTLRIGTDTSAARELIEEKLPYVCQIEVDGDETLDVITTCIDLKVPVILVAGKLTAEGNKKVESVLTAQSMSRLVGPGCRTFAIPSAGIRSAVNETEDYIPGRLGIIAVEADASTIIKTTAKDGMGHAAIFELASREGGTYSWELLQWMLSDSSKAEVICILAKNADTETLAVYKRYVQAAPENEYIKKVFAILGDGDEKLWEEAGIRVANDEGHLVELIRKELEIIDKKKATVDKSEVELTDIPPAGNTN</sequence>
<reference evidence="1" key="1">
    <citation type="submission" date="2020-04" db="EMBL/GenBank/DDBJ databases">
        <title>Analysis of mating type loci in Filobasidium floriforme.</title>
        <authorList>
            <person name="Nowrousian M."/>
        </authorList>
    </citation>
    <scope>NUCLEOTIDE SEQUENCE</scope>
    <source>
        <strain evidence="1">CBS 6242</strain>
    </source>
</reference>
<evidence type="ECO:0000313" key="2">
    <source>
        <dbReference type="Proteomes" id="UP000812966"/>
    </source>
</evidence>
<dbReference type="Proteomes" id="UP000812966">
    <property type="component" value="Unassembled WGS sequence"/>
</dbReference>
<evidence type="ECO:0000313" key="1">
    <source>
        <dbReference type="EMBL" id="KAG7561815.1"/>
    </source>
</evidence>
<name>A0A8K0NRI5_9TREE</name>
<gene>
    <name evidence="1" type="ORF">FFLO_02716</name>
</gene>
<keyword evidence="2" id="KW-1185">Reference proteome</keyword>
<accession>A0A8K0NRI5</accession>
<proteinExistence type="predicted"/>
<organism evidence="1 2">
    <name type="scientific">Filobasidium floriforme</name>
    <dbReference type="NCBI Taxonomy" id="5210"/>
    <lineage>
        <taxon>Eukaryota</taxon>
        <taxon>Fungi</taxon>
        <taxon>Dikarya</taxon>
        <taxon>Basidiomycota</taxon>
        <taxon>Agaricomycotina</taxon>
        <taxon>Tremellomycetes</taxon>
        <taxon>Filobasidiales</taxon>
        <taxon>Filobasidiaceae</taxon>
        <taxon>Filobasidium</taxon>
    </lineage>
</organism>
<comment type="caution">
    <text evidence="1">The sequence shown here is derived from an EMBL/GenBank/DDBJ whole genome shotgun (WGS) entry which is preliminary data.</text>
</comment>
<dbReference type="EMBL" id="JABELV010000045">
    <property type="protein sequence ID" value="KAG7561815.1"/>
    <property type="molecule type" value="Genomic_DNA"/>
</dbReference>
<dbReference type="AlphaFoldDB" id="A0A8K0NRI5"/>